<comment type="function">
    <text evidence="6">This enzyme catalyzes the hydrolysis of the N-terminal peptide bond of an N-acetylated peptide to generate an N-acetylated amino acid and a peptide with a free N-terminus. It preferentially cleaves off Ac-Ala, Ac-Met and Ac-Ser. Also, involved in the degradation of oxidized and glycated proteins.</text>
</comment>
<comment type="caution">
    <text evidence="9">The sequence shown here is derived from an EMBL/GenBank/DDBJ whole genome shotgun (WGS) entry which is preliminary data.</text>
</comment>
<keyword evidence="2" id="KW-0645">Protease</keyword>
<protein>
    <recommendedName>
        <fullName evidence="5">Acyl-peptide hydrolase</fullName>
    </recommendedName>
    <alternativeName>
        <fullName evidence="4">Acylaminoacyl-peptidase</fullName>
    </alternativeName>
</protein>
<evidence type="ECO:0000256" key="3">
    <source>
        <dbReference type="ARBA" id="ARBA00022990"/>
    </source>
</evidence>
<name>A0ABR7X710_9SPHI</name>
<accession>A0ABR7X710</accession>
<dbReference type="InterPro" id="IPR002471">
    <property type="entry name" value="Pept_S9_AS"/>
</dbReference>
<gene>
    <name evidence="9" type="ORF">IDJ75_13790</name>
</gene>
<dbReference type="PANTHER" id="PTHR42776:SF27">
    <property type="entry name" value="DIPEPTIDYL PEPTIDASE FAMILY MEMBER 6"/>
    <property type="match status" value="1"/>
</dbReference>
<evidence type="ECO:0000313" key="10">
    <source>
        <dbReference type="Proteomes" id="UP000618754"/>
    </source>
</evidence>
<evidence type="ECO:0000256" key="7">
    <source>
        <dbReference type="SAM" id="SignalP"/>
    </source>
</evidence>
<proteinExistence type="predicted"/>
<dbReference type="SUPFAM" id="SSF53474">
    <property type="entry name" value="alpha/beta-Hydrolases"/>
    <property type="match status" value="1"/>
</dbReference>
<keyword evidence="10" id="KW-1185">Reference proteome</keyword>
<reference evidence="9 10" key="1">
    <citation type="submission" date="2020-09" db="EMBL/GenBank/DDBJ databases">
        <title>Novel species of Mucilaginibacter isolated from a glacier on the Tibetan Plateau.</title>
        <authorList>
            <person name="Liu Q."/>
            <person name="Xin Y.-H."/>
        </authorList>
    </citation>
    <scope>NUCLEOTIDE SEQUENCE [LARGE SCALE GENOMIC DNA]</scope>
    <source>
        <strain evidence="9 10">CGMCC 1.13878</strain>
    </source>
</reference>
<evidence type="ECO:0000256" key="4">
    <source>
        <dbReference type="ARBA" id="ARBA00032284"/>
    </source>
</evidence>
<keyword evidence="3" id="KW-0007">Acetylation</keyword>
<evidence type="ECO:0000256" key="1">
    <source>
        <dbReference type="ARBA" id="ARBA00022801"/>
    </source>
</evidence>
<organism evidence="9 10">
    <name type="scientific">Mucilaginibacter rigui</name>
    <dbReference type="NCBI Taxonomy" id="534635"/>
    <lineage>
        <taxon>Bacteria</taxon>
        <taxon>Pseudomonadati</taxon>
        <taxon>Bacteroidota</taxon>
        <taxon>Sphingobacteriia</taxon>
        <taxon>Sphingobacteriales</taxon>
        <taxon>Sphingobacteriaceae</taxon>
        <taxon>Mucilaginibacter</taxon>
    </lineage>
</organism>
<dbReference type="InterPro" id="IPR001375">
    <property type="entry name" value="Peptidase_S9_cat"/>
</dbReference>
<evidence type="ECO:0000256" key="6">
    <source>
        <dbReference type="ARBA" id="ARBA00045885"/>
    </source>
</evidence>
<evidence type="ECO:0000313" key="9">
    <source>
        <dbReference type="EMBL" id="MBD1386351.1"/>
    </source>
</evidence>
<dbReference type="SUPFAM" id="SSF82171">
    <property type="entry name" value="DPP6 N-terminal domain-like"/>
    <property type="match status" value="1"/>
</dbReference>
<dbReference type="RefSeq" id="WP_191176211.1">
    <property type="nucleotide sequence ID" value="NZ_JACWMW010000003.1"/>
</dbReference>
<dbReference type="Proteomes" id="UP000618754">
    <property type="component" value="Unassembled WGS sequence"/>
</dbReference>
<dbReference type="PANTHER" id="PTHR42776">
    <property type="entry name" value="SERINE PEPTIDASE S9 FAMILY MEMBER"/>
    <property type="match status" value="1"/>
</dbReference>
<dbReference type="Gene3D" id="2.120.10.30">
    <property type="entry name" value="TolB, C-terminal domain"/>
    <property type="match status" value="2"/>
</dbReference>
<feature type="chain" id="PRO_5046425631" description="Acyl-peptide hydrolase" evidence="7">
    <location>
        <begin position="20"/>
        <end position="657"/>
    </location>
</feature>
<evidence type="ECO:0000256" key="5">
    <source>
        <dbReference type="ARBA" id="ARBA00032596"/>
    </source>
</evidence>
<evidence type="ECO:0000256" key="2">
    <source>
        <dbReference type="ARBA" id="ARBA00022825"/>
    </source>
</evidence>
<sequence length="657" mass="73753">MKKNLPLILLVFLSAAATAQSVKKPFQPSDFYKIPTVSDPEVSPDKQWIAYSVAEIDVEKDKRVSHLWMQSWDGKQSIQLTHGPEPASKPKWSPDGKYLAFLSSRETKDTTQLWLMDRRGGEGRKLTNVKGDLDDYAWSPDGRKVVLVMQDPEEKLKEPAITPKPIVIDRYHFKQDVEGYLEHRRKHLYLFDIATKTLDTLTNGDYDDASPEWSPDGKVIVFVSNRSPEPDKNENTDIFAVEAKAKGALKQLTSWGGHDNHPRWSPNGKYIAYLRQNTDSYTMYDMNILCVMNADGTNISLASAGLDRPADAPEWSPDSKSINFLVEDDMERYVASYDLQSKKIKTIARGKFNIDGITTHTAGNFVVEYGTPYMPFELYALQGGKFRRLTYHQKEWLDNVKLAYVKPFRSVSKDGTQVSGLLFTPDSVVKKKLPFILFIHGGPVGQDDYSFDATRQILASAGYAVAAVNYRGSAGRGINYTTTINADWGNKEVMDLQGAVDELVKQGIADPDCLGVGGWSYGGILTDFMIASDTRFKAAASGAGSALQIANYGIDQYVLQYDNELGQPWKSIEAYNKISYPFLHADRIKTPVLFMSGLSDFNVPTAGSEHMYQALKSLGVPAELVLYPGQYHGISKPSYQVDREVRYIKWFDKYLKK</sequence>
<feature type="signal peptide" evidence="7">
    <location>
        <begin position="1"/>
        <end position="19"/>
    </location>
</feature>
<keyword evidence="7" id="KW-0732">Signal</keyword>
<dbReference type="EMBL" id="JACWMW010000003">
    <property type="protein sequence ID" value="MBD1386351.1"/>
    <property type="molecule type" value="Genomic_DNA"/>
</dbReference>
<dbReference type="Gene3D" id="3.40.50.1820">
    <property type="entry name" value="alpha/beta hydrolase"/>
    <property type="match status" value="1"/>
</dbReference>
<dbReference type="Pfam" id="PF00326">
    <property type="entry name" value="Peptidase_S9"/>
    <property type="match status" value="1"/>
</dbReference>
<dbReference type="Pfam" id="PF07676">
    <property type="entry name" value="PD40"/>
    <property type="match status" value="3"/>
</dbReference>
<dbReference type="InterPro" id="IPR011659">
    <property type="entry name" value="WD40"/>
</dbReference>
<keyword evidence="1" id="KW-0378">Hydrolase</keyword>
<dbReference type="InterPro" id="IPR011042">
    <property type="entry name" value="6-blade_b-propeller_TolB-like"/>
</dbReference>
<dbReference type="InterPro" id="IPR029058">
    <property type="entry name" value="AB_hydrolase_fold"/>
</dbReference>
<keyword evidence="2" id="KW-0720">Serine protease</keyword>
<dbReference type="PROSITE" id="PS00708">
    <property type="entry name" value="PRO_ENDOPEP_SER"/>
    <property type="match status" value="1"/>
</dbReference>
<evidence type="ECO:0000259" key="8">
    <source>
        <dbReference type="Pfam" id="PF00326"/>
    </source>
</evidence>
<feature type="domain" description="Peptidase S9 prolyl oligopeptidase catalytic" evidence="8">
    <location>
        <begin position="450"/>
        <end position="657"/>
    </location>
</feature>